<sequence length="440" mass="50740">MIQKYLPNYQDAFHQMYPEKCGTDIAVKVITFVVTEQCNLRCTYCYEYKKNEDRPMTKDIARQTIDTLFNEDMKGNNISGTNAQAIVLDFIGGEPLLEIELMEYIVDYFRYKALKLNHRWALHHMISISTNGTLYFEPDVQAFIKKYQERLSLSITIDGNKELHDKCRLFPNGAGSYDIVEKAFLAELKRFPYASTKLTLAPENISYLKEAILHLFSIGVISIFSNCIFEEGWNVSHAKIFYHELKELADYMISTKLYTKHTCTLFDPDIGYAMSPEDNQNWCGGTGKMLAIDGEGIIYPCLRYMKFCLEKEEPITIGDIVSGIGESEEQKKNLECLKCITRRSQSTDECFNCPIATGCAWCSAYNYDKFGTANKRATYICIMHKARVLANVYYWNKLYRNEGLEERFPVNVPKEWALEIISEEEYNMLLNLSKETEGGN</sequence>
<reference evidence="1" key="1">
    <citation type="submission" date="2023-09" db="EMBL/GenBank/DDBJ databases">
        <title>Vallitalea sediminicola and Vallitalea maricola sp. nov., anaerobic bacteria isolated from marine sediment.</title>
        <authorList>
            <person name="Hirano S."/>
            <person name="Maeda A."/>
            <person name="Terahara T."/>
            <person name="Mori K."/>
            <person name="Hamada M."/>
            <person name="Matsumoto R."/>
            <person name="Kobayashi T."/>
        </authorList>
    </citation>
    <scope>NUCLEOTIDE SEQUENCE</scope>
    <source>
        <strain evidence="1">AN17-2</strain>
    </source>
</reference>
<comment type="caution">
    <text evidence="1">The sequence shown here is derived from an EMBL/GenBank/DDBJ whole genome shotgun (WGS) entry which is preliminary data.</text>
</comment>
<dbReference type="EMBL" id="BTPU01000067">
    <property type="protein sequence ID" value="GMQ64327.1"/>
    <property type="molecule type" value="Genomic_DNA"/>
</dbReference>
<gene>
    <name evidence="1" type="ORF">AN2V17_35640</name>
</gene>
<accession>A0ACB5UNY2</accession>
<keyword evidence="2" id="KW-1185">Reference proteome</keyword>
<organism evidence="1 2">
    <name type="scientific">Vallitalea maricola</name>
    <dbReference type="NCBI Taxonomy" id="3074433"/>
    <lineage>
        <taxon>Bacteria</taxon>
        <taxon>Bacillati</taxon>
        <taxon>Bacillota</taxon>
        <taxon>Clostridia</taxon>
        <taxon>Lachnospirales</taxon>
        <taxon>Vallitaleaceae</taxon>
        <taxon>Vallitalea</taxon>
    </lineage>
</organism>
<evidence type="ECO:0000313" key="2">
    <source>
        <dbReference type="Proteomes" id="UP001374599"/>
    </source>
</evidence>
<protein>
    <submittedName>
        <fullName evidence="1">Uncharacterized protein</fullName>
    </submittedName>
</protein>
<name>A0ACB5UNY2_9FIRM</name>
<dbReference type="Proteomes" id="UP001374599">
    <property type="component" value="Unassembled WGS sequence"/>
</dbReference>
<evidence type="ECO:0000313" key="1">
    <source>
        <dbReference type="EMBL" id="GMQ64327.1"/>
    </source>
</evidence>
<proteinExistence type="predicted"/>